<dbReference type="GO" id="GO:0005200">
    <property type="term" value="F:structural constituent of cytoskeleton"/>
    <property type="evidence" value="ECO:0007669"/>
    <property type="project" value="InterPro"/>
</dbReference>
<accession>X6NYY0</accession>
<organism evidence="10 11">
    <name type="scientific">Reticulomyxa filosa</name>
    <dbReference type="NCBI Taxonomy" id="46433"/>
    <lineage>
        <taxon>Eukaryota</taxon>
        <taxon>Sar</taxon>
        <taxon>Rhizaria</taxon>
        <taxon>Retaria</taxon>
        <taxon>Foraminifera</taxon>
        <taxon>Monothalamids</taxon>
        <taxon>Reticulomyxidae</taxon>
        <taxon>Reticulomyxa</taxon>
    </lineage>
</organism>
<evidence type="ECO:0000313" key="10">
    <source>
        <dbReference type="EMBL" id="ETO31186.1"/>
    </source>
</evidence>
<evidence type="ECO:0000313" key="11">
    <source>
        <dbReference type="Proteomes" id="UP000023152"/>
    </source>
</evidence>
<reference evidence="10 11" key="1">
    <citation type="journal article" date="2013" name="Curr. Biol.">
        <title>The Genome of the Foraminiferan Reticulomyxa filosa.</title>
        <authorList>
            <person name="Glockner G."/>
            <person name="Hulsmann N."/>
            <person name="Schleicher M."/>
            <person name="Noegel A.A."/>
            <person name="Eichinger L."/>
            <person name="Gallinger C."/>
            <person name="Pawlowski J."/>
            <person name="Sierra R."/>
            <person name="Euteneuer U."/>
            <person name="Pillet L."/>
            <person name="Moustafa A."/>
            <person name="Platzer M."/>
            <person name="Groth M."/>
            <person name="Szafranski K."/>
            <person name="Schliwa M."/>
        </authorList>
    </citation>
    <scope>NUCLEOTIDE SEQUENCE [LARGE SCALE GENOMIC DNA]</scope>
</reference>
<dbReference type="CDD" id="cd02186">
    <property type="entry name" value="alpha_tubulin"/>
    <property type="match status" value="1"/>
</dbReference>
<feature type="domain" description="Tubulin/FtsZ GTPase" evidence="9">
    <location>
        <begin position="45"/>
        <end position="241"/>
    </location>
</feature>
<dbReference type="InterPro" id="IPR017975">
    <property type="entry name" value="Tubulin_CS"/>
</dbReference>
<name>X6NYY0_RETFI</name>
<dbReference type="SMART" id="SM00864">
    <property type="entry name" value="Tubulin"/>
    <property type="match status" value="1"/>
</dbReference>
<keyword evidence="3 8" id="KW-0493">Microtubule</keyword>
<evidence type="ECO:0000256" key="7">
    <source>
        <dbReference type="ARBA" id="ARBA00049117"/>
    </source>
</evidence>
<comment type="similarity">
    <text evidence="1 8">Belongs to the tubulin family.</text>
</comment>
<keyword evidence="5" id="KW-0378">Hydrolase</keyword>
<sequence length="502" mass="57479">MKEVITVEIGQGGIQLGNVVWEQYCAEYGIDKTGKLDSKNAEHSFNTFFVEANNGQFVPRMIAVDLEPDVIDEIKTGSFGAIFHPAYLISGNENASNYARGYHTLGKQIFDRVNDRFHKVMDDCDNILGFVIFHSVGGGTGSGLGSLILERLSVNYRKKSVIGFEIYPSSQLSTCVIEPYNALLATHWIIDHTNVSVVLDNQAIYNICQSKLHIPKPDVSHLNYLIAKVISAMTWPIRFDREIYTDISEYEKYLAPFPRLHFMTTGMSPIVSKTDKATTLSDSEKIVAESFKPANWLVEYTKFNPEEDKYMAASLSFRGDFRMGEVNAITNWIKWNRKMCLVEWCPTGLRIGTIRIPAAILEHDDISAFTKNAIMIGNNTGISRMFAKRIVQKFDIMFSQQAFLHWYFNEEMEIGEFMEAREDLAFLEKDYMDVLSEQPSDEGPSHGESDVDGDISEFFKLISNVYFSWRKSILFIMVPLNYVSFYRNWQKKQVYFPHDQIM</sequence>
<keyword evidence="11" id="KW-1185">Reference proteome</keyword>
<dbReference type="SUPFAM" id="SSF52490">
    <property type="entry name" value="Tubulin nucleotide-binding domain-like"/>
    <property type="match status" value="1"/>
</dbReference>
<keyword evidence="4 8" id="KW-0547">Nucleotide-binding</keyword>
<evidence type="ECO:0000256" key="1">
    <source>
        <dbReference type="ARBA" id="ARBA00009636"/>
    </source>
</evidence>
<dbReference type="InterPro" id="IPR037103">
    <property type="entry name" value="Tubulin/FtsZ-like_C"/>
</dbReference>
<dbReference type="InterPro" id="IPR002452">
    <property type="entry name" value="Alpha_tubulin"/>
</dbReference>
<dbReference type="EMBL" id="ASPP01005090">
    <property type="protein sequence ID" value="ETO31186.1"/>
    <property type="molecule type" value="Genomic_DNA"/>
</dbReference>
<dbReference type="PRINTS" id="PR01161">
    <property type="entry name" value="TUBULIN"/>
</dbReference>
<comment type="function">
    <text evidence="8">Tubulin is the major constituent of microtubules, a cylinder consisting of laterally associated linear protofilaments composed of alpha- and beta-tubulin heterodimers. Microtubules grow by the addition of GTP-tubulin dimers to the microtubule end, where a stabilizing cap forms. Below the cap, tubulin dimers are in GDP-bound state, owing to GTPase activity of alpha-tubulin.</text>
</comment>
<evidence type="ECO:0000256" key="5">
    <source>
        <dbReference type="ARBA" id="ARBA00022801"/>
    </source>
</evidence>
<dbReference type="Proteomes" id="UP000023152">
    <property type="component" value="Unassembled WGS sequence"/>
</dbReference>
<evidence type="ECO:0000256" key="6">
    <source>
        <dbReference type="ARBA" id="ARBA00023134"/>
    </source>
</evidence>
<proteinExistence type="inferred from homology"/>
<dbReference type="Gene3D" id="1.10.287.600">
    <property type="entry name" value="Helix hairpin bin"/>
    <property type="match status" value="1"/>
</dbReference>
<dbReference type="Gene3D" id="3.30.1330.20">
    <property type="entry name" value="Tubulin/FtsZ, C-terminal domain"/>
    <property type="match status" value="1"/>
</dbReference>
<protein>
    <recommendedName>
        <fullName evidence="8">Tubulin alpha chain</fullName>
    </recommendedName>
</protein>
<dbReference type="GO" id="GO:0005874">
    <property type="term" value="C:microtubule"/>
    <property type="evidence" value="ECO:0007669"/>
    <property type="project" value="UniProtKB-KW"/>
</dbReference>
<dbReference type="GO" id="GO:0005525">
    <property type="term" value="F:GTP binding"/>
    <property type="evidence" value="ECO:0007669"/>
    <property type="project" value="UniProtKB-UniRule"/>
</dbReference>
<dbReference type="InterPro" id="IPR018316">
    <property type="entry name" value="Tubulin/FtsZ_2-layer-sand-dom"/>
</dbReference>
<evidence type="ECO:0000256" key="8">
    <source>
        <dbReference type="RuleBase" id="RU000352"/>
    </source>
</evidence>
<dbReference type="GO" id="GO:0007017">
    <property type="term" value="P:microtubule-based process"/>
    <property type="evidence" value="ECO:0007669"/>
    <property type="project" value="InterPro"/>
</dbReference>
<evidence type="ECO:0000259" key="9">
    <source>
        <dbReference type="SMART" id="SM00864"/>
    </source>
</evidence>
<dbReference type="Pfam" id="PF03953">
    <property type="entry name" value="Tubulin_C"/>
    <property type="match status" value="1"/>
</dbReference>
<comment type="subunit">
    <text evidence="8">Dimer of alpha and beta chains. A typical microtubule is a hollow water-filled tube with an outer diameter of 25 nm and an inner diameter of 15 nM. Alpha-beta heterodimers associate head-to-tail to form protofilaments running lengthwise along the microtubule wall with the beta-tubulin subunit facing the microtubule plus end conferring a structural polarity. Microtubules usually have 13 protofilaments but different protofilament numbers can be found in some organisms and specialized cells.</text>
</comment>
<evidence type="ECO:0000256" key="2">
    <source>
        <dbReference type="ARBA" id="ARBA00022490"/>
    </source>
</evidence>
<dbReference type="PROSITE" id="PS00227">
    <property type="entry name" value="TUBULIN"/>
    <property type="match status" value="1"/>
</dbReference>
<dbReference type="InterPro" id="IPR003008">
    <property type="entry name" value="Tubulin_FtsZ_GTPase"/>
</dbReference>
<dbReference type="Gene3D" id="3.40.50.1440">
    <property type="entry name" value="Tubulin/FtsZ, GTPase domain"/>
    <property type="match status" value="1"/>
</dbReference>
<dbReference type="SUPFAM" id="SSF55307">
    <property type="entry name" value="Tubulin C-terminal domain-like"/>
    <property type="match status" value="1"/>
</dbReference>
<comment type="catalytic activity">
    <reaction evidence="7">
        <text>GTP + H2O = GDP + phosphate + H(+)</text>
        <dbReference type="Rhea" id="RHEA:19669"/>
        <dbReference type="ChEBI" id="CHEBI:15377"/>
        <dbReference type="ChEBI" id="CHEBI:15378"/>
        <dbReference type="ChEBI" id="CHEBI:37565"/>
        <dbReference type="ChEBI" id="CHEBI:43474"/>
        <dbReference type="ChEBI" id="CHEBI:58189"/>
    </reaction>
    <physiologicalReaction direction="left-to-right" evidence="7">
        <dbReference type="Rhea" id="RHEA:19670"/>
    </physiologicalReaction>
</comment>
<dbReference type="AlphaFoldDB" id="X6NYY0"/>
<evidence type="ECO:0000256" key="4">
    <source>
        <dbReference type="ARBA" id="ARBA00022741"/>
    </source>
</evidence>
<dbReference type="PANTHER" id="PTHR11588">
    <property type="entry name" value="TUBULIN"/>
    <property type="match status" value="1"/>
</dbReference>
<evidence type="ECO:0000256" key="3">
    <source>
        <dbReference type="ARBA" id="ARBA00022701"/>
    </source>
</evidence>
<keyword evidence="2" id="KW-0963">Cytoplasm</keyword>
<dbReference type="GO" id="GO:0016787">
    <property type="term" value="F:hydrolase activity"/>
    <property type="evidence" value="ECO:0007669"/>
    <property type="project" value="UniProtKB-KW"/>
</dbReference>
<dbReference type="InterPro" id="IPR008280">
    <property type="entry name" value="Tub_FtsZ_C"/>
</dbReference>
<dbReference type="InterPro" id="IPR036525">
    <property type="entry name" value="Tubulin/FtsZ_GTPase_sf"/>
</dbReference>
<dbReference type="PRINTS" id="PR01162">
    <property type="entry name" value="ALPHATUBULIN"/>
</dbReference>
<dbReference type="InterPro" id="IPR000217">
    <property type="entry name" value="Tubulin"/>
</dbReference>
<comment type="caution">
    <text evidence="10">The sequence shown here is derived from an EMBL/GenBank/DDBJ whole genome shotgun (WGS) entry which is preliminary data.</text>
</comment>
<dbReference type="InterPro" id="IPR023123">
    <property type="entry name" value="Tubulin_C"/>
</dbReference>
<gene>
    <name evidence="10" type="ORF">RFI_05934</name>
</gene>
<dbReference type="Pfam" id="PF00091">
    <property type="entry name" value="Tubulin"/>
    <property type="match status" value="1"/>
</dbReference>
<keyword evidence="6 8" id="KW-0342">GTP-binding</keyword>